<dbReference type="PANTHER" id="PTHR45720:SF5">
    <property type="entry name" value="CHLORIDE CHANNEL PROTEIN"/>
    <property type="match status" value="1"/>
</dbReference>
<evidence type="ECO:0000256" key="3">
    <source>
        <dbReference type="ARBA" id="ARBA00022692"/>
    </source>
</evidence>
<dbReference type="PRINTS" id="PR00762">
    <property type="entry name" value="CLCHANNEL"/>
</dbReference>
<feature type="transmembrane region" description="Helical" evidence="10">
    <location>
        <begin position="258"/>
        <end position="278"/>
    </location>
</feature>
<reference evidence="13" key="1">
    <citation type="submission" date="2022-11" db="UniProtKB">
        <authorList>
            <consortium name="WormBaseParasite"/>
        </authorList>
    </citation>
    <scope>IDENTIFICATION</scope>
</reference>
<comment type="subcellular location">
    <subcellularLocation>
        <location evidence="1">Membrane</location>
        <topology evidence="1">Multi-pass membrane protein</topology>
    </subcellularLocation>
</comment>
<accession>A0A914W0N2</accession>
<evidence type="ECO:0000256" key="9">
    <source>
        <dbReference type="SAM" id="MobiDB-lite"/>
    </source>
</evidence>
<dbReference type="GO" id="GO:0005886">
    <property type="term" value="C:plasma membrane"/>
    <property type="evidence" value="ECO:0007669"/>
    <property type="project" value="TreeGrafter"/>
</dbReference>
<feature type="transmembrane region" description="Helical" evidence="10">
    <location>
        <begin position="176"/>
        <end position="200"/>
    </location>
</feature>
<dbReference type="InterPro" id="IPR000644">
    <property type="entry name" value="CBS_dom"/>
</dbReference>
<dbReference type="PANTHER" id="PTHR45720">
    <property type="entry name" value="CHLORIDE CHANNEL PROTEIN 2"/>
    <property type="match status" value="1"/>
</dbReference>
<evidence type="ECO:0000256" key="1">
    <source>
        <dbReference type="ARBA" id="ARBA00004141"/>
    </source>
</evidence>
<feature type="region of interest" description="Disordered" evidence="9">
    <location>
        <begin position="821"/>
        <end position="842"/>
    </location>
</feature>
<feature type="transmembrane region" description="Helical" evidence="10">
    <location>
        <begin position="466"/>
        <end position="486"/>
    </location>
</feature>
<protein>
    <submittedName>
        <fullName evidence="13">CBS domain-containing protein</fullName>
    </submittedName>
</protein>
<feature type="transmembrane region" description="Helical" evidence="10">
    <location>
        <begin position="212"/>
        <end position="233"/>
    </location>
</feature>
<evidence type="ECO:0000256" key="4">
    <source>
        <dbReference type="ARBA" id="ARBA00022737"/>
    </source>
</evidence>
<dbReference type="Gene3D" id="1.10.3080.10">
    <property type="entry name" value="Clc chloride channel"/>
    <property type="match status" value="1"/>
</dbReference>
<evidence type="ECO:0000256" key="5">
    <source>
        <dbReference type="ARBA" id="ARBA00022989"/>
    </source>
</evidence>
<feature type="transmembrane region" description="Helical" evidence="10">
    <location>
        <begin position="433"/>
        <end position="459"/>
    </location>
</feature>
<organism evidence="12 13">
    <name type="scientific">Plectus sambesii</name>
    <dbReference type="NCBI Taxonomy" id="2011161"/>
    <lineage>
        <taxon>Eukaryota</taxon>
        <taxon>Metazoa</taxon>
        <taxon>Ecdysozoa</taxon>
        <taxon>Nematoda</taxon>
        <taxon>Chromadorea</taxon>
        <taxon>Plectida</taxon>
        <taxon>Plectina</taxon>
        <taxon>Plectoidea</taxon>
        <taxon>Plectidae</taxon>
        <taxon>Plectus</taxon>
    </lineage>
</organism>
<dbReference type="Proteomes" id="UP000887566">
    <property type="component" value="Unplaced"/>
</dbReference>
<keyword evidence="2" id="KW-0813">Transport</keyword>
<feature type="transmembrane region" description="Helical" evidence="10">
    <location>
        <begin position="67"/>
        <end position="92"/>
    </location>
</feature>
<dbReference type="InterPro" id="IPR014743">
    <property type="entry name" value="Cl-channel_core"/>
</dbReference>
<feature type="transmembrane region" description="Helical" evidence="10">
    <location>
        <begin position="26"/>
        <end position="47"/>
    </location>
</feature>
<keyword evidence="3 10" id="KW-0812">Transmembrane</keyword>
<dbReference type="FunFam" id="1.10.3080.10:FF:000022">
    <property type="entry name" value="Chloride channel protein"/>
    <property type="match status" value="1"/>
</dbReference>
<dbReference type="InterPro" id="IPR046342">
    <property type="entry name" value="CBS_dom_sf"/>
</dbReference>
<evidence type="ECO:0000313" key="12">
    <source>
        <dbReference type="Proteomes" id="UP000887566"/>
    </source>
</evidence>
<dbReference type="GO" id="GO:0005247">
    <property type="term" value="F:voltage-gated chloride channel activity"/>
    <property type="evidence" value="ECO:0007669"/>
    <property type="project" value="TreeGrafter"/>
</dbReference>
<evidence type="ECO:0000256" key="6">
    <source>
        <dbReference type="ARBA" id="ARBA00023065"/>
    </source>
</evidence>
<keyword evidence="12" id="KW-1185">Reference proteome</keyword>
<dbReference type="AlphaFoldDB" id="A0A914W0N2"/>
<dbReference type="Pfam" id="PF00571">
    <property type="entry name" value="CBS"/>
    <property type="match status" value="1"/>
</dbReference>
<dbReference type="InterPro" id="IPR050970">
    <property type="entry name" value="Cl_channel_volt-gated"/>
</dbReference>
<feature type="compositionally biased region" description="Acidic residues" evidence="9">
    <location>
        <begin position="826"/>
        <end position="842"/>
    </location>
</feature>
<evidence type="ECO:0000313" key="13">
    <source>
        <dbReference type="WBParaSite" id="PSAMB.scaffold2780size21331.g19092.t1"/>
    </source>
</evidence>
<feature type="compositionally biased region" description="Polar residues" evidence="9">
    <location>
        <begin position="636"/>
        <end position="653"/>
    </location>
</feature>
<keyword evidence="6" id="KW-0406">Ion transport</keyword>
<proteinExistence type="predicted"/>
<evidence type="ECO:0000256" key="8">
    <source>
        <dbReference type="ARBA" id="ARBA00023214"/>
    </source>
</evidence>
<feature type="transmembrane region" description="Helical" evidence="10">
    <location>
        <begin position="299"/>
        <end position="320"/>
    </location>
</feature>
<dbReference type="SUPFAM" id="SSF81340">
    <property type="entry name" value="Clc chloride channel"/>
    <property type="match status" value="1"/>
</dbReference>
<dbReference type="InterPro" id="IPR001807">
    <property type="entry name" value="ClC"/>
</dbReference>
<dbReference type="Pfam" id="PF00654">
    <property type="entry name" value="Voltage_CLC"/>
    <property type="match status" value="1"/>
</dbReference>
<keyword evidence="8" id="KW-0868">Chloride</keyword>
<evidence type="ECO:0000256" key="7">
    <source>
        <dbReference type="ARBA" id="ARBA00023136"/>
    </source>
</evidence>
<dbReference type="SUPFAM" id="SSF54631">
    <property type="entry name" value="CBS-domain pair"/>
    <property type="match status" value="1"/>
</dbReference>
<keyword evidence="5 10" id="KW-1133">Transmembrane helix</keyword>
<feature type="region of interest" description="Disordered" evidence="9">
    <location>
        <begin position="636"/>
        <end position="668"/>
    </location>
</feature>
<keyword evidence="4" id="KW-0677">Repeat</keyword>
<feature type="domain" description="CBS" evidence="11">
    <location>
        <begin position="517"/>
        <end position="570"/>
    </location>
</feature>
<dbReference type="Gene3D" id="3.10.580.10">
    <property type="entry name" value="CBS-domain"/>
    <property type="match status" value="2"/>
</dbReference>
<feature type="transmembrane region" description="Helical" evidence="10">
    <location>
        <begin position="368"/>
        <end position="388"/>
    </location>
</feature>
<sequence>MTSMPSRKPPILKRFRTISHLVLEDWILSAVLGVVMAVLSFVMDYCIEVLTEWRLELYYLIDKESLFTAAIIWIFFSLVLVLGATVFCHIVAPQAIGSGIPEMKTIIRGVMLKEYLTLKTLVSKMVGLTLSLGSGLPIGKEGPFVHVASVVATLLAKATSSCIEGLHIHDLRYAEMLATACAVGVACTFSAPIGGVLFSIEVTSIHFAVRNYWRGFFAAACSTTVFSFLRLLFHSSLATVEAFSPTHFPQESFIPQELPIFGLLGVACGLAAALFIIAHRHLALFYKHNDNIKRINQKSYTLIPILVSFLVSITTFPGGYGKLIVGRLRFKDILTQLFEVCTFYRNNNTNILPCNEEVVKDWTSNGEASVFLTLSLFMLTYVCLTLLCSMLPIPAGLFIPVFVIGAAFGRLSGELVAFTFPNGLDVSSIPVYPGVYAIVCAAAFCGAVTHTVSISVIVFELTGQIVYLLPVVIAVLIANAVCAYFQPSIYDSMIDIKKLPHIPHLPPTSSLIHDLQAKDIMISDIKFIAKGATYIEVKELLESAPHIHAFPMVEDEESMILIGCVSRSYLSHQLKHNIRSIWQAEHPNAPSAPVNPVVDLREASVNVTSAVTEPHQNADQPYKGKGIFVIDPDSQQTGVELTSPSNAVPQRNSSDSHLDDQTGTNGKVRAKSAAIRLTRSMQSLSRNLSQTFLSRKQDRTRKQFNYEFEQERLRVPIVLEEKHLNRTPLQVVEYTSLYKMYSLFHELSIHRVYVTHLGRLIGVIGHDELRVALEGGAPKSHANFPLKTELATAEASSSGVNTNLPSCLKKDKIVPPERSHVSFVTDIEESSEDSDSYAEEVK</sequence>
<keyword evidence="7 10" id="KW-0472">Membrane</keyword>
<evidence type="ECO:0000259" key="11">
    <source>
        <dbReference type="Pfam" id="PF00571"/>
    </source>
</evidence>
<dbReference type="CDD" id="cd03683">
    <property type="entry name" value="ClC_1_like"/>
    <property type="match status" value="1"/>
</dbReference>
<feature type="transmembrane region" description="Helical" evidence="10">
    <location>
        <begin position="395"/>
        <end position="413"/>
    </location>
</feature>
<evidence type="ECO:0000256" key="10">
    <source>
        <dbReference type="SAM" id="Phobius"/>
    </source>
</evidence>
<evidence type="ECO:0000256" key="2">
    <source>
        <dbReference type="ARBA" id="ARBA00022448"/>
    </source>
</evidence>
<name>A0A914W0N2_9BILA</name>
<dbReference type="WBParaSite" id="PSAMB.scaffold2780size21331.g19092.t1">
    <property type="protein sequence ID" value="PSAMB.scaffold2780size21331.g19092.t1"/>
    <property type="gene ID" value="PSAMB.scaffold2780size21331.g19092"/>
</dbReference>